<dbReference type="STRING" id="926566.Terro_2310"/>
<dbReference type="Proteomes" id="UP000006056">
    <property type="component" value="Chromosome"/>
</dbReference>
<feature type="region of interest" description="Disordered" evidence="1">
    <location>
        <begin position="363"/>
        <end position="401"/>
    </location>
</feature>
<feature type="region of interest" description="Disordered" evidence="1">
    <location>
        <begin position="247"/>
        <end position="287"/>
    </location>
</feature>
<dbReference type="KEGG" id="trs:Terro_2674"/>
<evidence type="ECO:0008006" key="6">
    <source>
        <dbReference type="Google" id="ProtNLM"/>
    </source>
</evidence>
<dbReference type="AlphaFoldDB" id="I3ZI44"/>
<dbReference type="OrthoDB" id="983175at2"/>
<dbReference type="EMBL" id="CP003379">
    <property type="protein sequence ID" value="AFL88571.1"/>
    <property type="molecule type" value="Genomic_DNA"/>
</dbReference>
<keyword evidence="2" id="KW-0732">Signal</keyword>
<feature type="chain" id="PRO_5007673911" description="YXWGXW repeat-containing protein" evidence="2">
    <location>
        <begin position="30"/>
        <end position="401"/>
    </location>
</feature>
<evidence type="ECO:0000313" key="5">
    <source>
        <dbReference type="Proteomes" id="UP000006056"/>
    </source>
</evidence>
<dbReference type="HOGENOM" id="CLU_686819_0_0_0"/>
<feature type="compositionally biased region" description="Basic and acidic residues" evidence="1">
    <location>
        <begin position="387"/>
        <end position="401"/>
    </location>
</feature>
<organism evidence="4 5">
    <name type="scientific">Terriglobus roseus (strain DSM 18391 / NRRL B-41598 / KBS 63)</name>
    <dbReference type="NCBI Taxonomy" id="926566"/>
    <lineage>
        <taxon>Bacteria</taxon>
        <taxon>Pseudomonadati</taxon>
        <taxon>Acidobacteriota</taxon>
        <taxon>Terriglobia</taxon>
        <taxon>Terriglobales</taxon>
        <taxon>Acidobacteriaceae</taxon>
        <taxon>Terriglobus</taxon>
    </lineage>
</organism>
<dbReference type="EMBL" id="CP003379">
    <property type="protein sequence ID" value="AFL88912.1"/>
    <property type="molecule type" value="Genomic_DNA"/>
</dbReference>
<evidence type="ECO:0000313" key="4">
    <source>
        <dbReference type="EMBL" id="AFL88912.1"/>
    </source>
</evidence>
<accession>I3ZI44</accession>
<sequence>MNRFVQLTFAATLPLIAAVASIAPPSAAAQSFSIGIAIHTAPPALPVYVQPPCPTPGYLWTPGYWAYGPAGYYWVPGVWVAPPQVGYLWTPGYWGFASGAYGWHPGYWGPHVGFYGGVNYGFGYTGVGFGGGVWAGNTFRYNTAVMNVNTTVIHNTYVDRTVIVNNNINRVSFNGPGGIAARPTPQQMAFAHEQHVGATVNQQMHQTNFAQDRGSLASVNGGRPQTLAMNQVNGRRFDQQGRIAQGVASGQMTAGETRNVEGREANLNNTIRNDRAANGGSLTPQEQQNINQRQNNISNSIYNDKHNAAVQNQGNSLVGDREANQQQRIANGINSGQMTASEAARAESRQQNINQQVRADRMANGGRLNGPERQQVNREQNVASHQIQRENHNGREGVRRR</sequence>
<dbReference type="RefSeq" id="WP_014786140.1">
    <property type="nucleotide sequence ID" value="NC_018014.1"/>
</dbReference>
<evidence type="ECO:0000256" key="2">
    <source>
        <dbReference type="SAM" id="SignalP"/>
    </source>
</evidence>
<dbReference type="InterPro" id="IPR024447">
    <property type="entry name" value="YXWGXW_rpt"/>
</dbReference>
<dbReference type="KEGG" id="trs:Terro_2310"/>
<dbReference type="eggNOG" id="COG0810">
    <property type="taxonomic scope" value="Bacteria"/>
</dbReference>
<dbReference type="Pfam" id="PF12779">
    <property type="entry name" value="WXXGXW"/>
    <property type="match status" value="2"/>
</dbReference>
<keyword evidence="5" id="KW-1185">Reference proteome</keyword>
<feature type="signal peptide" evidence="2">
    <location>
        <begin position="1"/>
        <end position="29"/>
    </location>
</feature>
<protein>
    <recommendedName>
        <fullName evidence="6">YXWGXW repeat-containing protein</fullName>
    </recommendedName>
</protein>
<feature type="compositionally biased region" description="Polar residues" evidence="1">
    <location>
        <begin position="372"/>
        <end position="386"/>
    </location>
</feature>
<gene>
    <name evidence="3" type="ordered locus">Terro_2310</name>
    <name evidence="4" type="ordered locus">Terro_2674</name>
</gene>
<proteinExistence type="predicted"/>
<reference evidence="4 5" key="1">
    <citation type="submission" date="2012-06" db="EMBL/GenBank/DDBJ databases">
        <title>Complete genome of Terriglobus roseus DSM 18391.</title>
        <authorList>
            <consortium name="US DOE Joint Genome Institute (JGI-PGF)"/>
            <person name="Lucas S."/>
            <person name="Copeland A."/>
            <person name="Lapidus A."/>
            <person name="Glavina del Rio T."/>
            <person name="Dalin E."/>
            <person name="Tice H."/>
            <person name="Bruce D."/>
            <person name="Goodwin L."/>
            <person name="Pitluck S."/>
            <person name="Peters L."/>
            <person name="Mikhailova N."/>
            <person name="Munk A.C.C."/>
            <person name="Kyrpides N."/>
            <person name="Mavromatis K."/>
            <person name="Ivanova N."/>
            <person name="Brettin T."/>
            <person name="Detter J.C."/>
            <person name="Han C."/>
            <person name="Larimer F."/>
            <person name="Land M."/>
            <person name="Hauser L."/>
            <person name="Markowitz V."/>
            <person name="Cheng J.-F."/>
            <person name="Hugenholtz P."/>
            <person name="Woyke T."/>
            <person name="Wu D."/>
            <person name="Brambilla E."/>
            <person name="Klenk H.-P."/>
            <person name="Eisen J.A."/>
        </authorList>
    </citation>
    <scope>NUCLEOTIDE SEQUENCE [LARGE SCALE GENOMIC DNA]</scope>
    <source>
        <strain evidence="4">DSM 18391</strain>
        <strain evidence="5">DSM 18391 / NRRL B-41598 / KBS 63</strain>
    </source>
</reference>
<name>I3ZI44_TERRK</name>
<evidence type="ECO:0000256" key="1">
    <source>
        <dbReference type="SAM" id="MobiDB-lite"/>
    </source>
</evidence>
<evidence type="ECO:0000313" key="3">
    <source>
        <dbReference type="EMBL" id="AFL88571.1"/>
    </source>
</evidence>